<accession>A0A137RFC4</accession>
<dbReference type="Proteomes" id="UP000070138">
    <property type="component" value="Unassembled WGS sequence"/>
</dbReference>
<gene>
    <name evidence="1" type="ORF">LS48_13075</name>
</gene>
<protein>
    <submittedName>
        <fullName evidence="1">Uncharacterized protein</fullName>
    </submittedName>
</protein>
<dbReference type="AlphaFoldDB" id="A0A137RFC4"/>
<reference evidence="2" key="1">
    <citation type="submission" date="2014-10" db="EMBL/GenBank/DDBJ databases">
        <title>Genome sequencing of Vitellibacter sp. D-24.</title>
        <authorList>
            <person name="Thevarajoo S."/>
            <person name="Selvaratnam C."/>
            <person name="Goh K.M."/>
            <person name="Chong C.S."/>
        </authorList>
    </citation>
    <scope>NUCLEOTIDE SEQUENCE [LARGE SCALE GENOMIC DNA]</scope>
    <source>
        <strain evidence="2">D-24</strain>
    </source>
</reference>
<reference evidence="1 2" key="2">
    <citation type="journal article" date="2016" name="Int. J. Syst. Evol. Microbiol.">
        <title>Vitellibacter aquimaris sp. nov., a marine bacterium isolated from seawater.</title>
        <authorList>
            <person name="Thevarajoo S."/>
            <person name="Selvaratnam C."/>
            <person name="Goh K.M."/>
            <person name="Hong K.W."/>
            <person name="Chan X.Y."/>
            <person name="Chan K.G."/>
            <person name="Chong C.S."/>
        </authorList>
    </citation>
    <scope>NUCLEOTIDE SEQUENCE [LARGE SCALE GENOMIC DNA]</scope>
    <source>
        <strain evidence="1 2">D-24</strain>
    </source>
</reference>
<organism evidence="1 2">
    <name type="scientific">Aequorivita aquimaris</name>
    <dbReference type="NCBI Taxonomy" id="1548749"/>
    <lineage>
        <taxon>Bacteria</taxon>
        <taxon>Pseudomonadati</taxon>
        <taxon>Bacteroidota</taxon>
        <taxon>Flavobacteriia</taxon>
        <taxon>Flavobacteriales</taxon>
        <taxon>Flavobacteriaceae</taxon>
        <taxon>Aequorivita</taxon>
    </lineage>
</organism>
<name>A0A137RFC4_9FLAO</name>
<evidence type="ECO:0000313" key="1">
    <source>
        <dbReference type="EMBL" id="KXN98185.1"/>
    </source>
</evidence>
<sequence>MIFSFLWNSWIENHPYSSTEYSFQIEDRKFILGIDKNPDHFGIDEIVSESKDSLITIGMHEKVGDSLKLTSMQEKMYFYNNKLIGFSINPTQIELNKIE</sequence>
<proteinExistence type="predicted"/>
<comment type="caution">
    <text evidence="1">The sequence shown here is derived from an EMBL/GenBank/DDBJ whole genome shotgun (WGS) entry which is preliminary data.</text>
</comment>
<evidence type="ECO:0000313" key="2">
    <source>
        <dbReference type="Proteomes" id="UP000070138"/>
    </source>
</evidence>
<dbReference type="EMBL" id="JRWG01000010">
    <property type="protein sequence ID" value="KXN98185.1"/>
    <property type="molecule type" value="Genomic_DNA"/>
</dbReference>
<keyword evidence="2" id="KW-1185">Reference proteome</keyword>